<dbReference type="Gene3D" id="3.30.420.40">
    <property type="match status" value="2"/>
</dbReference>
<evidence type="ECO:0000313" key="2">
    <source>
        <dbReference type="EMBL" id="RAP75047.1"/>
    </source>
</evidence>
<proteinExistence type="inferred from homology"/>
<dbReference type="GO" id="GO:0005524">
    <property type="term" value="F:ATP binding"/>
    <property type="evidence" value="ECO:0007669"/>
    <property type="project" value="InterPro"/>
</dbReference>
<dbReference type="PROSITE" id="PS51748">
    <property type="entry name" value="HEXOKINASE_2"/>
    <property type="match status" value="1"/>
</dbReference>
<reference evidence="2 3" key="1">
    <citation type="submission" date="2018-06" db="EMBL/GenBank/DDBJ databases">
        <title>Paenibacillus montanisoli sp. nov., isolated from mountain area soil.</title>
        <authorList>
            <person name="Wu M."/>
        </authorList>
    </citation>
    <scope>NUCLEOTIDE SEQUENCE [LARGE SCALE GENOMIC DNA]</scope>
    <source>
        <strain evidence="2 3">RA17</strain>
    </source>
</reference>
<name>A0A328TX31_9BACL</name>
<dbReference type="AlphaFoldDB" id="A0A328TX31"/>
<dbReference type="RefSeq" id="WP_112883311.1">
    <property type="nucleotide sequence ID" value="NZ_QLUW01000003.1"/>
</dbReference>
<dbReference type="PANTHER" id="PTHR18964:SF149">
    <property type="entry name" value="BIFUNCTIONAL UDP-N-ACETYLGLUCOSAMINE 2-EPIMERASE_N-ACETYLMANNOSAMINE KINASE"/>
    <property type="match status" value="1"/>
</dbReference>
<comment type="caution">
    <text evidence="2">The sequence shown here is derived from an EMBL/GenBank/DDBJ whole genome shotgun (WGS) entry which is preliminary data.</text>
</comment>
<evidence type="ECO:0000256" key="1">
    <source>
        <dbReference type="ARBA" id="ARBA00006479"/>
    </source>
</evidence>
<evidence type="ECO:0000313" key="3">
    <source>
        <dbReference type="Proteomes" id="UP000249260"/>
    </source>
</evidence>
<dbReference type="GO" id="GO:0005536">
    <property type="term" value="F:D-glucose binding"/>
    <property type="evidence" value="ECO:0007669"/>
    <property type="project" value="InterPro"/>
</dbReference>
<sequence length="308" mass="33288">MKSGLILAFDVGGTQIKAAVMRGSAVIEPTVGQYEAKSYLAADAIIAHFVAIVKDMLHRGGMLDPEPIVGFGLAFPGPFDYEKGICLIRGLGKFESLYGLEVGRLIEEALYADDELRTRLAPQFRIAFENDAALFGLGEASGFKAGEAERAVCLTIGTGLGSCFIENGELVKHRPDVPENGWLYPTPYHYGIADEYISKIGVLRLAMDRNVDIGDRDVKQLAEAAFEGSIPEKELFEAFGEQMAVILGPALRRFAPDVIVIGGQISKSGGLFAPSFQAGLEAQGLKAMVRISRDTFASTFRGIYDLVK</sequence>
<dbReference type="InterPro" id="IPR000600">
    <property type="entry name" value="ROK"/>
</dbReference>
<keyword evidence="3" id="KW-1185">Reference proteome</keyword>
<evidence type="ECO:0008006" key="4">
    <source>
        <dbReference type="Google" id="ProtNLM"/>
    </source>
</evidence>
<dbReference type="GO" id="GO:0001678">
    <property type="term" value="P:intracellular glucose homeostasis"/>
    <property type="evidence" value="ECO:0007669"/>
    <property type="project" value="InterPro"/>
</dbReference>
<dbReference type="GO" id="GO:0004396">
    <property type="term" value="F:hexokinase activity"/>
    <property type="evidence" value="ECO:0007669"/>
    <property type="project" value="InterPro"/>
</dbReference>
<dbReference type="Proteomes" id="UP000249260">
    <property type="component" value="Unassembled WGS sequence"/>
</dbReference>
<dbReference type="InterPro" id="IPR001312">
    <property type="entry name" value="Hexokinase"/>
</dbReference>
<accession>A0A328TX31</accession>
<protein>
    <recommendedName>
        <fullName evidence="4">ROK family protein</fullName>
    </recommendedName>
</protein>
<dbReference type="EMBL" id="QLUW01000003">
    <property type="protein sequence ID" value="RAP75047.1"/>
    <property type="molecule type" value="Genomic_DNA"/>
</dbReference>
<dbReference type="OrthoDB" id="49666at2"/>
<organism evidence="2 3">
    <name type="scientific">Paenibacillus montanisoli</name>
    <dbReference type="NCBI Taxonomy" id="2081970"/>
    <lineage>
        <taxon>Bacteria</taxon>
        <taxon>Bacillati</taxon>
        <taxon>Bacillota</taxon>
        <taxon>Bacilli</taxon>
        <taxon>Bacillales</taxon>
        <taxon>Paenibacillaceae</taxon>
        <taxon>Paenibacillus</taxon>
    </lineage>
</organism>
<dbReference type="SUPFAM" id="SSF53067">
    <property type="entry name" value="Actin-like ATPase domain"/>
    <property type="match status" value="1"/>
</dbReference>
<dbReference type="InterPro" id="IPR043129">
    <property type="entry name" value="ATPase_NBD"/>
</dbReference>
<gene>
    <name evidence="2" type="ORF">DL346_16785</name>
</gene>
<dbReference type="Pfam" id="PF00480">
    <property type="entry name" value="ROK"/>
    <property type="match status" value="1"/>
</dbReference>
<comment type="similarity">
    <text evidence="1">Belongs to the ROK (NagC/XylR) family.</text>
</comment>
<dbReference type="PANTHER" id="PTHR18964">
    <property type="entry name" value="ROK (REPRESSOR, ORF, KINASE) FAMILY"/>
    <property type="match status" value="1"/>
</dbReference>